<dbReference type="Gene3D" id="3.30.1460.30">
    <property type="entry name" value="YgaC/TfoX-N like chaperone"/>
    <property type="match status" value="1"/>
</dbReference>
<dbReference type="KEGG" id="nsr:NS506_05518"/>
<evidence type="ECO:0000313" key="4">
    <source>
        <dbReference type="Proteomes" id="UP000037179"/>
    </source>
</evidence>
<evidence type="ECO:0000313" key="5">
    <source>
        <dbReference type="Proteomes" id="UP000180166"/>
    </source>
</evidence>
<reference evidence="2 5" key="3">
    <citation type="submission" date="2016-10" db="EMBL/GenBank/DDBJ databases">
        <title>Genome sequence of Nocardia seriolae strain EM150506, isolated from Anguila japonica.</title>
        <authorList>
            <person name="Han H.-J."/>
        </authorList>
    </citation>
    <scope>NUCLEOTIDE SEQUENCE [LARGE SCALE GENOMIC DNA]</scope>
    <source>
        <strain evidence="2 5">EM150506</strain>
    </source>
</reference>
<dbReference type="Proteomes" id="UP000037179">
    <property type="component" value="Unassembled WGS sequence"/>
</dbReference>
<evidence type="ECO:0000313" key="3">
    <source>
        <dbReference type="EMBL" id="GAP28594.1"/>
    </source>
</evidence>
<feature type="domain" description="TfoX N-terminal" evidence="1">
    <location>
        <begin position="22"/>
        <end position="106"/>
    </location>
</feature>
<dbReference type="InterPro" id="IPR007076">
    <property type="entry name" value="TfoX_N"/>
</dbReference>
<dbReference type="Pfam" id="PF04993">
    <property type="entry name" value="TfoX_N"/>
    <property type="match status" value="1"/>
</dbReference>
<protein>
    <recommendedName>
        <fullName evidence="1">TfoX N-terminal domain-containing protein</fullName>
    </recommendedName>
</protein>
<reference evidence="4" key="1">
    <citation type="submission" date="2015-07" db="EMBL/GenBank/DDBJ databases">
        <title>Nocardia seriolae U-1 whole genome shotgun sequence.</title>
        <authorList>
            <person name="Imajoh M."/>
            <person name="Fukumoto Y."/>
            <person name="Sukeda M."/>
            <person name="Yamane J."/>
            <person name="Yamasaki K."/>
            <person name="Shimizu M."/>
            <person name="Ohnishi K."/>
            <person name="Oshima S."/>
        </authorList>
    </citation>
    <scope>NUCLEOTIDE SEQUENCE [LARGE SCALE GENOMIC DNA]</scope>
    <source>
        <strain evidence="4">U-1</strain>
    </source>
</reference>
<sequence>MPGMAYDEKLADRIRDALGPEVVNVVEKKMFGGLAFLVGGNMAVAASGQGGLLARTDPATSGPLLRAGSVEPMEMRGKKMPGWLRVSAEAVADDEVLDEWVRRGVDYAKTLPPK</sequence>
<dbReference type="EMBL" id="CP017839">
    <property type="protein sequence ID" value="APA99564.1"/>
    <property type="molecule type" value="Genomic_DNA"/>
</dbReference>
<evidence type="ECO:0000259" key="1">
    <source>
        <dbReference type="Pfam" id="PF04993"/>
    </source>
</evidence>
<accession>A0ABC9YSX0</accession>
<keyword evidence="4" id="KW-1185">Reference proteome</keyword>
<gene>
    <name evidence="2" type="ORF">NS506_05518</name>
    <name evidence="3" type="ORF">NSK11_contig00038-0050</name>
</gene>
<dbReference type="AlphaFoldDB" id="A0ABC9YSX0"/>
<dbReference type="Proteomes" id="UP000180166">
    <property type="component" value="Chromosome"/>
</dbReference>
<proteinExistence type="predicted"/>
<reference evidence="3 4" key="2">
    <citation type="journal article" date="2016" name="Genome Announc.">
        <title>Draft Genome Sequence of Erythromycin- and Oxytetracycline-Sensitive Nocardia seriolae Strain U-1 (NBRC 110359).</title>
        <authorList>
            <person name="Imajoh M."/>
            <person name="Sukeda M."/>
            <person name="Shimizu M."/>
            <person name="Yamane J."/>
            <person name="Ohnishi K."/>
            <person name="Oshima S."/>
        </authorList>
    </citation>
    <scope>NUCLEOTIDE SEQUENCE [LARGE SCALE GENOMIC DNA]</scope>
    <source>
        <strain evidence="3 4">U-1</strain>
    </source>
</reference>
<evidence type="ECO:0000313" key="2">
    <source>
        <dbReference type="EMBL" id="APA99564.1"/>
    </source>
</evidence>
<name>A0ABC9YSX0_9NOCA</name>
<organism evidence="3 4">
    <name type="scientific">Nocardia seriolae</name>
    <dbReference type="NCBI Taxonomy" id="37332"/>
    <lineage>
        <taxon>Bacteria</taxon>
        <taxon>Bacillati</taxon>
        <taxon>Actinomycetota</taxon>
        <taxon>Actinomycetes</taxon>
        <taxon>Mycobacteriales</taxon>
        <taxon>Nocardiaceae</taxon>
        <taxon>Nocardia</taxon>
    </lineage>
</organism>
<dbReference type="SUPFAM" id="SSF159894">
    <property type="entry name" value="YgaC/TfoX-N like"/>
    <property type="match status" value="1"/>
</dbReference>
<dbReference type="EMBL" id="BBYQ01000038">
    <property type="protein sequence ID" value="GAP28594.1"/>
    <property type="molecule type" value="Genomic_DNA"/>
</dbReference>